<dbReference type="InterPro" id="IPR001680">
    <property type="entry name" value="WD40_rpt"/>
</dbReference>
<organism evidence="13 14">
    <name type="scientific">Pangasianodon hypophthalmus</name>
    <name type="common">Striped catfish</name>
    <name type="synonym">Helicophagus hypophthalmus</name>
    <dbReference type="NCBI Taxonomy" id="310915"/>
    <lineage>
        <taxon>Eukaryota</taxon>
        <taxon>Metazoa</taxon>
        <taxon>Chordata</taxon>
        <taxon>Craniata</taxon>
        <taxon>Vertebrata</taxon>
        <taxon>Euteleostomi</taxon>
        <taxon>Actinopterygii</taxon>
        <taxon>Neopterygii</taxon>
        <taxon>Teleostei</taxon>
        <taxon>Ostariophysi</taxon>
        <taxon>Siluriformes</taxon>
        <taxon>Pangasiidae</taxon>
        <taxon>Pangasianodon</taxon>
    </lineage>
</organism>
<sequence>MAHVECLSDGGEESRVGAPAEAAREEQKRPLLGGKEEVKHLQKRLHTEEEKRRKHTEELKALGEEDESVKLLEELVFGAEEELLERLVQHGDDEKEDEDTSDSETENEARLRLPSQRKAVWEDEDDEVEEDVDMTHRFRKDFTRSDAEASMSKQRLQQRLKEQFQKAMGGVPSWAETTVKKSKRKGEDDEDEEDDDDDELLKRTGNYVAASETLPKGIIKIKKCLNANNANPGEGRLTSVQFHTSAQVVLTAGLDHTISLFQVDGKTNPKIQSIHLENFPVNKACFSADGEQVVATGMRNKLFYIYDMMEGKIIPVPRVRGLNEQRVKEFEVSPDGQFLLLTGSSGFLHLMTMKTKEVVRSVKINGSVCAAAFNSDGSKIFTNSEEGEVFIWDVRSSKCVNRFADDGCVTATSLAVSKDDRYVACGSQSGVVNIYSQKECVNSSSPKPLKCVMNLLTAATSLRFNPTSEILAIGSRAEDEANRLVHIPSFSVFSNFPLFRKKTIYRPHCIDFSPHSGFYSIANDKGQALLFRLLHYKDF</sequence>
<dbReference type="SUPFAM" id="SSF50978">
    <property type="entry name" value="WD40 repeat-like"/>
    <property type="match status" value="1"/>
</dbReference>
<dbReference type="EMBL" id="VFJC01000024">
    <property type="protein sequence ID" value="KAB5530577.1"/>
    <property type="molecule type" value="Genomic_DNA"/>
</dbReference>
<evidence type="ECO:0000256" key="11">
    <source>
        <dbReference type="PROSITE-ProRule" id="PRU00221"/>
    </source>
</evidence>
<dbReference type="InterPro" id="IPR045161">
    <property type="entry name" value="Utp18"/>
</dbReference>
<evidence type="ECO:0000256" key="7">
    <source>
        <dbReference type="ARBA" id="ARBA00025767"/>
    </source>
</evidence>
<evidence type="ECO:0000256" key="9">
    <source>
        <dbReference type="ARBA" id="ARBA00074442"/>
    </source>
</evidence>
<dbReference type="GO" id="GO:0034388">
    <property type="term" value="C:Pwp2p-containing subcomplex of 90S preribosome"/>
    <property type="evidence" value="ECO:0007669"/>
    <property type="project" value="TreeGrafter"/>
</dbReference>
<evidence type="ECO:0000256" key="3">
    <source>
        <dbReference type="ARBA" id="ARBA00022553"/>
    </source>
</evidence>
<evidence type="ECO:0000256" key="2">
    <source>
        <dbReference type="ARBA" id="ARBA00022552"/>
    </source>
</evidence>
<keyword evidence="4 11" id="KW-0853">WD repeat</keyword>
<name>A0A5N5KJT3_PANHP</name>
<evidence type="ECO:0000256" key="6">
    <source>
        <dbReference type="ARBA" id="ARBA00023242"/>
    </source>
</evidence>
<dbReference type="Pfam" id="PF00400">
    <property type="entry name" value="WD40"/>
    <property type="match status" value="2"/>
</dbReference>
<dbReference type="Proteomes" id="UP000327468">
    <property type="component" value="Chromosome 23"/>
</dbReference>
<feature type="region of interest" description="Disordered" evidence="12">
    <location>
        <begin position="83"/>
        <end position="133"/>
    </location>
</feature>
<keyword evidence="3" id="KW-0597">Phosphoprotein</keyword>
<evidence type="ECO:0000256" key="1">
    <source>
        <dbReference type="ARBA" id="ARBA00004604"/>
    </source>
</evidence>
<evidence type="ECO:0000313" key="14">
    <source>
        <dbReference type="Proteomes" id="UP000327468"/>
    </source>
</evidence>
<dbReference type="PROSITE" id="PS50082">
    <property type="entry name" value="WD_REPEATS_2"/>
    <property type="match status" value="1"/>
</dbReference>
<keyword evidence="14" id="KW-1185">Reference proteome</keyword>
<keyword evidence="2" id="KW-0698">rRNA processing</keyword>
<dbReference type="GO" id="GO:0032040">
    <property type="term" value="C:small-subunit processome"/>
    <property type="evidence" value="ECO:0007669"/>
    <property type="project" value="TreeGrafter"/>
</dbReference>
<comment type="caution">
    <text evidence="13">The sequence shown here is derived from an EMBL/GenBank/DDBJ whole genome shotgun (WGS) entry which is preliminary data.</text>
</comment>
<gene>
    <name evidence="13" type="ORF">PHYPO_G00130940</name>
</gene>
<dbReference type="InterPro" id="IPR036322">
    <property type="entry name" value="WD40_repeat_dom_sf"/>
</dbReference>
<dbReference type="SMART" id="SM00320">
    <property type="entry name" value="WD40"/>
    <property type="match status" value="4"/>
</dbReference>
<evidence type="ECO:0000256" key="8">
    <source>
        <dbReference type="ARBA" id="ARBA00058527"/>
    </source>
</evidence>
<feature type="compositionally biased region" description="Basic and acidic residues" evidence="12">
    <location>
        <begin position="84"/>
        <end position="93"/>
    </location>
</feature>
<evidence type="ECO:0000313" key="13">
    <source>
        <dbReference type="EMBL" id="KAB5530577.1"/>
    </source>
</evidence>
<dbReference type="Gene3D" id="2.130.10.10">
    <property type="entry name" value="YVTN repeat-like/Quinoprotein amine dehydrogenase"/>
    <property type="match status" value="1"/>
</dbReference>
<comment type="subcellular location">
    <subcellularLocation>
        <location evidence="1">Nucleus</location>
        <location evidence="1">Nucleolus</location>
    </subcellularLocation>
</comment>
<dbReference type="AlphaFoldDB" id="A0A5N5KJT3"/>
<feature type="region of interest" description="Disordered" evidence="12">
    <location>
        <begin position="1"/>
        <end position="64"/>
    </location>
</feature>
<evidence type="ECO:0000256" key="12">
    <source>
        <dbReference type="SAM" id="MobiDB-lite"/>
    </source>
</evidence>
<evidence type="ECO:0000256" key="5">
    <source>
        <dbReference type="ARBA" id="ARBA00022737"/>
    </source>
</evidence>
<comment type="similarity">
    <text evidence="7">Belongs to the WD repeat UTP18 family.</text>
</comment>
<evidence type="ECO:0000256" key="4">
    <source>
        <dbReference type="ARBA" id="ARBA00022574"/>
    </source>
</evidence>
<feature type="compositionally biased region" description="Acidic residues" evidence="12">
    <location>
        <begin position="122"/>
        <end position="132"/>
    </location>
</feature>
<proteinExistence type="inferred from homology"/>
<feature type="region of interest" description="Disordered" evidence="12">
    <location>
        <begin position="165"/>
        <end position="200"/>
    </location>
</feature>
<feature type="compositionally biased region" description="Acidic residues" evidence="12">
    <location>
        <begin position="94"/>
        <end position="106"/>
    </location>
</feature>
<dbReference type="PANTHER" id="PTHR18359">
    <property type="entry name" value="WD-REPEAT PROTEIN-RELATED"/>
    <property type="match status" value="1"/>
</dbReference>
<keyword evidence="6" id="KW-0539">Nucleus</keyword>
<dbReference type="PANTHER" id="PTHR18359:SF0">
    <property type="entry name" value="U3 SMALL NUCLEOLAR RNA-ASSOCIATED PROTEIN 18 HOMOLOG"/>
    <property type="match status" value="1"/>
</dbReference>
<dbReference type="FunFam" id="2.130.10.10:FF:000121">
    <property type="entry name" value="U3 small nucleolar RNA-associated protein 18 homolog"/>
    <property type="match status" value="1"/>
</dbReference>
<dbReference type="InterPro" id="IPR015943">
    <property type="entry name" value="WD40/YVTN_repeat-like_dom_sf"/>
</dbReference>
<reference evidence="13 14" key="1">
    <citation type="submission" date="2019-06" db="EMBL/GenBank/DDBJ databases">
        <title>A chromosome-scale genome assembly of the striped catfish, Pangasianodon hypophthalmus.</title>
        <authorList>
            <person name="Wen M."/>
            <person name="Zahm M."/>
            <person name="Roques C."/>
            <person name="Cabau C."/>
            <person name="Klopp C."/>
            <person name="Donnadieu C."/>
            <person name="Jouanno E."/>
            <person name="Avarre J.-C."/>
            <person name="Campet M."/>
            <person name="Ha T.T.T."/>
            <person name="Dugue R."/>
            <person name="Lampietro C."/>
            <person name="Louis A."/>
            <person name="Herpin A."/>
            <person name="Echchiki A."/>
            <person name="Berthelot C."/>
            <person name="Parey E."/>
            <person name="Roest-Crollius H."/>
            <person name="Braasch I."/>
            <person name="Postlethwait J."/>
            <person name="Bobe J."/>
            <person name="Montfort J."/>
            <person name="Bouchez O."/>
            <person name="Begum T."/>
            <person name="Schartl M."/>
            <person name="Guiguen Y."/>
        </authorList>
    </citation>
    <scope>NUCLEOTIDE SEQUENCE [LARGE SCALE GENOMIC DNA]</scope>
    <source>
        <strain evidence="13 14">Indonesia</strain>
        <tissue evidence="13">Blood</tissue>
    </source>
</reference>
<evidence type="ECO:0000256" key="10">
    <source>
        <dbReference type="ARBA" id="ARBA00075773"/>
    </source>
</evidence>
<feature type="compositionally biased region" description="Basic and acidic residues" evidence="12">
    <location>
        <begin position="22"/>
        <end position="64"/>
    </location>
</feature>
<keyword evidence="5" id="KW-0677">Repeat</keyword>
<accession>A0A5N5KJT3</accession>
<comment type="function">
    <text evidence="8">Part of the small subunit (SSU) processome, first precursor of the small eukaryotic ribosomal subunit. During the assembly of the SSU processome in the nucleolus, many ribosome biogenesis factors, an RNA chaperone and ribosomal proteins associate with the nascent pre-rRNA and work in concert to generate RNA folding, modifications, rearrangements and cleavage as well as targeted degradation of pre-ribosomal RNA by the RNA exosome. Involved in nucleolar processing of pre-18S ribosomal RNA.</text>
</comment>
<feature type="compositionally biased region" description="Acidic residues" evidence="12">
    <location>
        <begin position="188"/>
        <end position="199"/>
    </location>
</feature>
<protein>
    <recommendedName>
        <fullName evidence="9">U3 small nucleolar RNA-associated protein 18 homolog</fullName>
    </recommendedName>
    <alternativeName>
        <fullName evidence="10">WD repeat-containing protein 50</fullName>
    </alternativeName>
</protein>
<dbReference type="GO" id="GO:0006364">
    <property type="term" value="P:rRNA processing"/>
    <property type="evidence" value="ECO:0007669"/>
    <property type="project" value="UniProtKB-KW"/>
</dbReference>
<feature type="repeat" description="WD" evidence="11">
    <location>
        <begin position="368"/>
        <end position="402"/>
    </location>
</feature>